<dbReference type="EMBL" id="JAAEDM010000053">
    <property type="protein sequence ID" value="MBR0672911.1"/>
    <property type="molecule type" value="Genomic_DNA"/>
</dbReference>
<reference evidence="1" key="2">
    <citation type="journal article" date="2021" name="Syst. Appl. Microbiol.">
        <title>Roseomonas hellenica sp. nov., isolated from roots of wild-growing Alkanna tinctoria.</title>
        <authorList>
            <person name="Rat A."/>
            <person name="Naranjo H.D."/>
            <person name="Lebbe L."/>
            <person name="Cnockaert M."/>
            <person name="Krigas N."/>
            <person name="Grigoriadou K."/>
            <person name="Maloupa E."/>
            <person name="Willems A."/>
        </authorList>
    </citation>
    <scope>NUCLEOTIDE SEQUENCE</scope>
    <source>
        <strain evidence="1">LMG 31231</strain>
    </source>
</reference>
<reference evidence="1" key="1">
    <citation type="submission" date="2020-01" db="EMBL/GenBank/DDBJ databases">
        <authorList>
            <person name="Rat A."/>
        </authorList>
    </citation>
    <scope>NUCLEOTIDE SEQUENCE</scope>
    <source>
        <strain evidence="1">LMG 31231</strain>
    </source>
</reference>
<name>A0A9X9X0I2_9PROT</name>
<proteinExistence type="predicted"/>
<sequence>MSFPYLRPTPTPLGREIADRMLADIVRETGRLPVFSPMSDRLRRHCGGWGLCQFDGADWPQVDWRKWATRTFDTYPDAEPDDMRHAFYRLRGAADQWAEEIPPIGGKTYDLSGGINGALSCVRYFQSGRVTALRPGEAGGLSLTDLFRDYVGWATAWGHGTALRPDFTRSLNHYRPSWRGAPLRPVRWAPGIEPHTAPPPPRHTFRKPRQWRREEIAILALAAARKRAALGDLA</sequence>
<accession>A0A9X9X0I2</accession>
<organism evidence="1 2">
    <name type="scientific">Neoroseomonas soli</name>
    <dbReference type="NCBI Taxonomy" id="1081025"/>
    <lineage>
        <taxon>Bacteria</taxon>
        <taxon>Pseudomonadati</taxon>
        <taxon>Pseudomonadota</taxon>
        <taxon>Alphaproteobacteria</taxon>
        <taxon>Acetobacterales</taxon>
        <taxon>Acetobacteraceae</taxon>
        <taxon>Neoroseomonas</taxon>
    </lineage>
</organism>
<dbReference type="RefSeq" id="WP_211863326.1">
    <property type="nucleotide sequence ID" value="NZ_JAAEDM010000053.1"/>
</dbReference>
<protein>
    <submittedName>
        <fullName evidence="1">Uncharacterized protein</fullName>
    </submittedName>
</protein>
<dbReference type="AlphaFoldDB" id="A0A9X9X0I2"/>
<evidence type="ECO:0000313" key="2">
    <source>
        <dbReference type="Proteomes" id="UP001138751"/>
    </source>
</evidence>
<evidence type="ECO:0000313" key="1">
    <source>
        <dbReference type="EMBL" id="MBR0672911.1"/>
    </source>
</evidence>
<dbReference type="Proteomes" id="UP001138751">
    <property type="component" value="Unassembled WGS sequence"/>
</dbReference>
<comment type="caution">
    <text evidence="1">The sequence shown here is derived from an EMBL/GenBank/DDBJ whole genome shotgun (WGS) entry which is preliminary data.</text>
</comment>
<keyword evidence="2" id="KW-1185">Reference proteome</keyword>
<gene>
    <name evidence="1" type="ORF">GXW76_17155</name>
</gene>